<evidence type="ECO:0000313" key="7">
    <source>
        <dbReference type="Proteomes" id="UP000516093"/>
    </source>
</evidence>
<organism evidence="6 7">
    <name type="scientific">Hymenobacter qilianensis</name>
    <dbReference type="NCBI Taxonomy" id="1385715"/>
    <lineage>
        <taxon>Bacteria</taxon>
        <taxon>Pseudomonadati</taxon>
        <taxon>Bacteroidota</taxon>
        <taxon>Cytophagia</taxon>
        <taxon>Cytophagales</taxon>
        <taxon>Hymenobacteraceae</taxon>
        <taxon>Hymenobacter</taxon>
    </lineage>
</organism>
<keyword evidence="6" id="KW-0614">Plasmid</keyword>
<dbReference type="GO" id="GO:0000156">
    <property type="term" value="F:phosphorelay response regulator activity"/>
    <property type="evidence" value="ECO:0007669"/>
    <property type="project" value="TreeGrafter"/>
</dbReference>
<dbReference type="AlphaFoldDB" id="A0A7H0H172"/>
<dbReference type="InterPro" id="IPR003594">
    <property type="entry name" value="HATPase_dom"/>
</dbReference>
<dbReference type="Pfam" id="PF02518">
    <property type="entry name" value="HATPase_c"/>
    <property type="match status" value="1"/>
</dbReference>
<dbReference type="KEGG" id="hqi:H9L05_20875"/>
<evidence type="ECO:0000256" key="2">
    <source>
        <dbReference type="ARBA" id="ARBA00012438"/>
    </source>
</evidence>
<dbReference type="EMBL" id="CP060785">
    <property type="protein sequence ID" value="QNP54288.1"/>
    <property type="molecule type" value="Genomic_DNA"/>
</dbReference>
<dbReference type="GO" id="GO:0007234">
    <property type="term" value="P:osmosensory signaling via phosphorelay pathway"/>
    <property type="evidence" value="ECO:0007669"/>
    <property type="project" value="TreeGrafter"/>
</dbReference>
<feature type="domain" description="Histidine kinase" evidence="5">
    <location>
        <begin position="1"/>
        <end position="80"/>
    </location>
</feature>
<dbReference type="PANTHER" id="PTHR42878">
    <property type="entry name" value="TWO-COMPONENT HISTIDINE KINASE"/>
    <property type="match status" value="1"/>
</dbReference>
<proteinExistence type="predicted"/>
<evidence type="ECO:0000256" key="3">
    <source>
        <dbReference type="ARBA" id="ARBA00022679"/>
    </source>
</evidence>
<dbReference type="PANTHER" id="PTHR42878:SF15">
    <property type="entry name" value="BACTERIOPHYTOCHROME"/>
    <property type="match status" value="1"/>
</dbReference>
<keyword evidence="3" id="KW-0808">Transferase</keyword>
<dbReference type="GO" id="GO:0030295">
    <property type="term" value="F:protein kinase activator activity"/>
    <property type="evidence" value="ECO:0007669"/>
    <property type="project" value="TreeGrafter"/>
</dbReference>
<dbReference type="Gene3D" id="3.30.565.10">
    <property type="entry name" value="Histidine kinase-like ATPase, C-terminal domain"/>
    <property type="match status" value="1"/>
</dbReference>
<dbReference type="GO" id="GO:0004673">
    <property type="term" value="F:protein histidine kinase activity"/>
    <property type="evidence" value="ECO:0007669"/>
    <property type="project" value="UniProtKB-EC"/>
</dbReference>
<dbReference type="InterPro" id="IPR005467">
    <property type="entry name" value="His_kinase_dom"/>
</dbReference>
<keyword evidence="7" id="KW-1185">Reference proteome</keyword>
<dbReference type="InterPro" id="IPR050351">
    <property type="entry name" value="BphY/WalK/GraS-like"/>
</dbReference>
<dbReference type="EC" id="2.7.13.3" evidence="2"/>
<comment type="catalytic activity">
    <reaction evidence="1">
        <text>ATP + protein L-histidine = ADP + protein N-phospho-L-histidine.</text>
        <dbReference type="EC" id="2.7.13.3"/>
    </reaction>
</comment>
<dbReference type="RefSeq" id="WP_187734447.1">
    <property type="nucleotide sequence ID" value="NZ_CP060785.1"/>
</dbReference>
<accession>A0A7H0H172</accession>
<name>A0A7H0H172_9BACT</name>
<dbReference type="InterPro" id="IPR004358">
    <property type="entry name" value="Sig_transdc_His_kin-like_C"/>
</dbReference>
<protein>
    <recommendedName>
        <fullName evidence="2">histidine kinase</fullName>
        <ecNumber evidence="2">2.7.13.3</ecNumber>
    </recommendedName>
</protein>
<dbReference type="PRINTS" id="PR00344">
    <property type="entry name" value="BCTRLSENSOR"/>
</dbReference>
<keyword evidence="4 6" id="KW-0418">Kinase</keyword>
<dbReference type="PROSITE" id="PS50109">
    <property type="entry name" value="HIS_KIN"/>
    <property type="match status" value="1"/>
</dbReference>
<reference evidence="6 7" key="1">
    <citation type="submission" date="2020-08" db="EMBL/GenBank/DDBJ databases">
        <title>Genome sequence of Hymenobacter qilianensis JCM 19763T.</title>
        <authorList>
            <person name="Hyun D.-W."/>
            <person name="Bae J.-W."/>
        </authorList>
    </citation>
    <scope>NUCLEOTIDE SEQUENCE [LARGE SCALE GENOMIC DNA]</scope>
    <source>
        <strain evidence="6 7">JCM 19763</strain>
        <plasmid evidence="6 7">p_unnamed1</plasmid>
    </source>
</reference>
<geneLocation type="plasmid" evidence="6 7">
    <name>p_unnamed1</name>
</geneLocation>
<evidence type="ECO:0000259" key="5">
    <source>
        <dbReference type="PROSITE" id="PS50109"/>
    </source>
</evidence>
<dbReference type="SUPFAM" id="SSF55874">
    <property type="entry name" value="ATPase domain of HSP90 chaperone/DNA topoisomerase II/histidine kinase"/>
    <property type="match status" value="1"/>
</dbReference>
<evidence type="ECO:0000256" key="4">
    <source>
        <dbReference type="ARBA" id="ARBA00022777"/>
    </source>
</evidence>
<evidence type="ECO:0000313" key="6">
    <source>
        <dbReference type="EMBL" id="QNP54288.1"/>
    </source>
</evidence>
<sequence length="80" mass="8753">MEVRSRLENGGVLEVTDNGLGLTEGQQAQLFGLFQRVHTHVEGSGVGLYLVKKMVENSGGRIDVESQPGVGSTFRVYFNR</sequence>
<dbReference type="InterPro" id="IPR036890">
    <property type="entry name" value="HATPase_C_sf"/>
</dbReference>
<gene>
    <name evidence="6" type="ORF">H9L05_20875</name>
</gene>
<evidence type="ECO:0000256" key="1">
    <source>
        <dbReference type="ARBA" id="ARBA00000085"/>
    </source>
</evidence>
<dbReference type="Proteomes" id="UP000516093">
    <property type="component" value="Plasmid p_unnamed1"/>
</dbReference>